<evidence type="ECO:0000256" key="6">
    <source>
        <dbReference type="ARBA" id="ARBA00020990"/>
    </source>
</evidence>
<evidence type="ECO:0000256" key="10">
    <source>
        <dbReference type="ARBA" id="ARBA00033102"/>
    </source>
</evidence>
<comment type="catalytic activity">
    <reaction evidence="11 12">
        <text>nicotinate beta-D-ribonucleotide + CO2 + diphosphate = quinolinate + 5-phospho-alpha-D-ribose 1-diphosphate + 2 H(+)</text>
        <dbReference type="Rhea" id="RHEA:12733"/>
        <dbReference type="ChEBI" id="CHEBI:15378"/>
        <dbReference type="ChEBI" id="CHEBI:16526"/>
        <dbReference type="ChEBI" id="CHEBI:29959"/>
        <dbReference type="ChEBI" id="CHEBI:33019"/>
        <dbReference type="ChEBI" id="CHEBI:57502"/>
        <dbReference type="ChEBI" id="CHEBI:58017"/>
        <dbReference type="EC" id="2.4.2.19"/>
    </reaction>
</comment>
<evidence type="ECO:0000256" key="11">
    <source>
        <dbReference type="ARBA" id="ARBA00047445"/>
    </source>
</evidence>
<evidence type="ECO:0000313" key="16">
    <source>
        <dbReference type="Proteomes" id="UP000789375"/>
    </source>
</evidence>
<dbReference type="NCBIfam" id="TIGR00078">
    <property type="entry name" value="nadC"/>
    <property type="match status" value="1"/>
</dbReference>
<sequence>MAKVINSVYVHLLSPSYKEIIRNWLKEDVPSFDYGGFVVGEAQETAILYGKSTGVLAGLPFFEEVFNQLDCRVEWDLKEGDHFEPISEVARVYGKSCDILLGERTALNILARCSGIATRSRKCIELKEKFGFQGIIAGTRKTTPGFRIVEKYGMLVGGADTHRMDLSSMIMLKDNHIWSQGSVTRAVERARKVGGFSLRVEVECRSEQEADEAIEAGADIIMLDNMKGDDLKQTASILKQRWKGKRTFLIESSGGITEENITEYFSPDIDILSMGSLSQGVPHIDYSLKIKK</sequence>
<feature type="domain" description="Quinolinate phosphoribosyl transferase N-terminal" evidence="14">
    <location>
        <begin position="42"/>
        <end position="114"/>
    </location>
</feature>
<dbReference type="Gene3D" id="3.20.20.70">
    <property type="entry name" value="Aldolase class I"/>
    <property type="match status" value="1"/>
</dbReference>
<dbReference type="GO" id="GO:0034213">
    <property type="term" value="P:quinolinate catabolic process"/>
    <property type="evidence" value="ECO:0007669"/>
    <property type="project" value="TreeGrafter"/>
</dbReference>
<keyword evidence="9 12" id="KW-0808">Transferase</keyword>
<dbReference type="EMBL" id="CAJVPP010000432">
    <property type="protein sequence ID" value="CAG8482026.1"/>
    <property type="molecule type" value="Genomic_DNA"/>
</dbReference>
<dbReference type="SUPFAM" id="SSF54675">
    <property type="entry name" value="Nicotinate/Quinolinate PRTase N-terminal domain-like"/>
    <property type="match status" value="1"/>
</dbReference>
<accession>A0A9N8ZDF0</accession>
<protein>
    <recommendedName>
        <fullName evidence="6 12">Nicotinate-nucleotide pyrophosphorylase [carboxylating]</fullName>
        <ecNumber evidence="5 12">2.4.2.19</ecNumber>
    </recommendedName>
    <alternativeName>
        <fullName evidence="10 12">Quinolinate phosphoribosyltransferase [decarboxylating]</fullName>
    </alternativeName>
</protein>
<dbReference type="Gene3D" id="3.90.1170.20">
    <property type="entry name" value="Quinolinate phosphoribosyl transferase, N-terminal domain"/>
    <property type="match status" value="1"/>
</dbReference>
<comment type="function">
    <text evidence="1 12">Involved in the catabolism of quinolinic acid (QA).</text>
</comment>
<evidence type="ECO:0000259" key="14">
    <source>
        <dbReference type="Pfam" id="PF02749"/>
    </source>
</evidence>
<dbReference type="FunFam" id="3.90.1170.20:FF:000003">
    <property type="entry name" value="Nicotinate-nucleotide pyrophosphorylase [carboxylating]"/>
    <property type="match status" value="1"/>
</dbReference>
<evidence type="ECO:0000256" key="9">
    <source>
        <dbReference type="ARBA" id="ARBA00022679"/>
    </source>
</evidence>
<dbReference type="InterPro" id="IPR004393">
    <property type="entry name" value="NadC"/>
</dbReference>
<evidence type="ECO:0000256" key="3">
    <source>
        <dbReference type="ARBA" id="ARBA00009400"/>
    </source>
</evidence>
<dbReference type="SUPFAM" id="SSF51690">
    <property type="entry name" value="Nicotinate/Quinolinate PRTase C-terminal domain-like"/>
    <property type="match status" value="1"/>
</dbReference>
<dbReference type="Pfam" id="PF02749">
    <property type="entry name" value="QRPTase_N"/>
    <property type="match status" value="1"/>
</dbReference>
<feature type="domain" description="Quinolinate phosphoribosyl transferase C-terminal" evidence="13">
    <location>
        <begin position="116"/>
        <end position="289"/>
    </location>
</feature>
<comment type="caution">
    <text evidence="15">The sequence shown here is derived from an EMBL/GenBank/DDBJ whole genome shotgun (WGS) entry which is preliminary data.</text>
</comment>
<dbReference type="PANTHER" id="PTHR32179">
    <property type="entry name" value="NICOTINATE-NUCLEOTIDE PYROPHOSPHORYLASE [CARBOXYLATING]"/>
    <property type="match status" value="1"/>
</dbReference>
<dbReference type="FunFam" id="3.20.20.70:FF:000090">
    <property type="entry name" value="Nicotinate-nucleotide pyrophosphorylase [carboxylating]"/>
    <property type="match status" value="1"/>
</dbReference>
<comment type="pathway">
    <text evidence="2 12">Cofactor biosynthesis; NAD(+) biosynthesis; nicotinate D-ribonucleotide from quinolinate: step 1/1.</text>
</comment>
<dbReference type="CDD" id="cd01572">
    <property type="entry name" value="QPRTase"/>
    <property type="match status" value="1"/>
</dbReference>
<dbReference type="Proteomes" id="UP000789375">
    <property type="component" value="Unassembled WGS sequence"/>
</dbReference>
<evidence type="ECO:0000313" key="15">
    <source>
        <dbReference type="EMBL" id="CAG8482026.1"/>
    </source>
</evidence>
<keyword evidence="8 12" id="KW-0328">Glycosyltransferase</keyword>
<dbReference type="Pfam" id="PF01729">
    <property type="entry name" value="QRPTase_C"/>
    <property type="match status" value="1"/>
</dbReference>
<dbReference type="InterPro" id="IPR037128">
    <property type="entry name" value="Quinolinate_PRibosylTase_N_sf"/>
</dbReference>
<dbReference type="InterPro" id="IPR013785">
    <property type="entry name" value="Aldolase_TIM"/>
</dbReference>
<evidence type="ECO:0000259" key="13">
    <source>
        <dbReference type="Pfam" id="PF01729"/>
    </source>
</evidence>
<evidence type="ECO:0000256" key="7">
    <source>
        <dbReference type="ARBA" id="ARBA00022642"/>
    </source>
</evidence>
<evidence type="ECO:0000256" key="2">
    <source>
        <dbReference type="ARBA" id="ARBA00004893"/>
    </source>
</evidence>
<evidence type="ECO:0000256" key="1">
    <source>
        <dbReference type="ARBA" id="ARBA00003237"/>
    </source>
</evidence>
<dbReference type="InterPro" id="IPR002638">
    <property type="entry name" value="Quinolinate_PRibosylTrfase_C"/>
</dbReference>
<comment type="subunit">
    <text evidence="4 12">Hexamer formed by 3 homodimers.</text>
</comment>
<reference evidence="15" key="1">
    <citation type="submission" date="2021-06" db="EMBL/GenBank/DDBJ databases">
        <authorList>
            <person name="Kallberg Y."/>
            <person name="Tangrot J."/>
            <person name="Rosling A."/>
        </authorList>
    </citation>
    <scope>NUCLEOTIDE SEQUENCE</scope>
    <source>
        <strain evidence="15">87-6 pot B 2015</strain>
    </source>
</reference>
<dbReference type="GO" id="GO:0009435">
    <property type="term" value="P:NAD+ biosynthetic process"/>
    <property type="evidence" value="ECO:0007669"/>
    <property type="project" value="InterPro"/>
</dbReference>
<comment type="similarity">
    <text evidence="3 12">Belongs to the NadC/ModD family.</text>
</comment>
<evidence type="ECO:0000256" key="12">
    <source>
        <dbReference type="PIRNR" id="PIRNR006250"/>
    </source>
</evidence>
<dbReference type="EC" id="2.4.2.19" evidence="5 12"/>
<dbReference type="GO" id="GO:0004514">
    <property type="term" value="F:nicotinate-nucleotide diphosphorylase (carboxylating) activity"/>
    <property type="evidence" value="ECO:0007669"/>
    <property type="project" value="UniProtKB-EC"/>
</dbReference>
<keyword evidence="16" id="KW-1185">Reference proteome</keyword>
<keyword evidence="7 12" id="KW-0662">Pyridine nucleotide biosynthesis</keyword>
<dbReference type="InterPro" id="IPR036068">
    <property type="entry name" value="Nicotinate_pribotase-like_C"/>
</dbReference>
<gene>
    <name evidence="15" type="ORF">FMOSSE_LOCUS3075</name>
</gene>
<organism evidence="15 16">
    <name type="scientific">Funneliformis mosseae</name>
    <name type="common">Endomycorrhizal fungus</name>
    <name type="synonym">Glomus mosseae</name>
    <dbReference type="NCBI Taxonomy" id="27381"/>
    <lineage>
        <taxon>Eukaryota</taxon>
        <taxon>Fungi</taxon>
        <taxon>Fungi incertae sedis</taxon>
        <taxon>Mucoromycota</taxon>
        <taxon>Glomeromycotina</taxon>
        <taxon>Glomeromycetes</taxon>
        <taxon>Glomerales</taxon>
        <taxon>Glomeraceae</taxon>
        <taxon>Funneliformis</taxon>
    </lineage>
</organism>
<evidence type="ECO:0000256" key="5">
    <source>
        <dbReference type="ARBA" id="ARBA00011944"/>
    </source>
</evidence>
<dbReference type="PIRSF" id="PIRSF006250">
    <property type="entry name" value="NadC_ModD"/>
    <property type="match status" value="1"/>
</dbReference>
<dbReference type="PANTHER" id="PTHR32179:SF3">
    <property type="entry name" value="NICOTINATE-NUCLEOTIDE PYROPHOSPHORYLASE [CARBOXYLATING]"/>
    <property type="match status" value="1"/>
</dbReference>
<evidence type="ECO:0000256" key="8">
    <source>
        <dbReference type="ARBA" id="ARBA00022676"/>
    </source>
</evidence>
<evidence type="ECO:0000256" key="4">
    <source>
        <dbReference type="ARBA" id="ARBA00011218"/>
    </source>
</evidence>
<proteinExistence type="inferred from homology"/>
<dbReference type="GO" id="GO:0005737">
    <property type="term" value="C:cytoplasm"/>
    <property type="evidence" value="ECO:0007669"/>
    <property type="project" value="TreeGrafter"/>
</dbReference>
<dbReference type="InterPro" id="IPR027277">
    <property type="entry name" value="NadC/ModD"/>
</dbReference>
<dbReference type="AlphaFoldDB" id="A0A9N8ZDF0"/>
<name>A0A9N8ZDF0_FUNMO</name>
<dbReference type="InterPro" id="IPR022412">
    <property type="entry name" value="Quinolinate_PRibosylTrfase_N"/>
</dbReference>